<evidence type="ECO:0000256" key="6">
    <source>
        <dbReference type="HAMAP-Rule" id="MF_01844"/>
    </source>
</evidence>
<keyword evidence="6" id="KW-0050">Antiport</keyword>
<dbReference type="KEGG" id="egn:BMF35_a0379"/>
<dbReference type="AlphaFoldDB" id="A0A0G9MKW9"/>
<feature type="transmembrane region" description="Helical" evidence="6">
    <location>
        <begin position="159"/>
        <end position="179"/>
    </location>
</feature>
<feature type="transmembrane region" description="Helical" evidence="6">
    <location>
        <begin position="328"/>
        <end position="350"/>
    </location>
</feature>
<evidence type="ECO:0000256" key="3">
    <source>
        <dbReference type="ARBA" id="ARBA00022692"/>
    </source>
</evidence>
<evidence type="ECO:0000256" key="4">
    <source>
        <dbReference type="ARBA" id="ARBA00022989"/>
    </source>
</evidence>
<feature type="transmembrane region" description="Helical" evidence="6">
    <location>
        <begin position="185"/>
        <end position="201"/>
    </location>
</feature>
<evidence type="ECO:0000256" key="7">
    <source>
        <dbReference type="SAM" id="MobiDB-lite"/>
    </source>
</evidence>
<feature type="region of interest" description="Disordered" evidence="7">
    <location>
        <begin position="388"/>
        <end position="407"/>
    </location>
</feature>
<comment type="similarity">
    <text evidence="6">Belongs to the NhaA Na(+)/H(+) (TC 2.A.33) antiporter family.</text>
</comment>
<dbReference type="NCBIfam" id="NF007111">
    <property type="entry name" value="PRK09560.1"/>
    <property type="match status" value="1"/>
</dbReference>
<dbReference type="InterPro" id="IPR023171">
    <property type="entry name" value="Na/H_antiporter_dom_sf"/>
</dbReference>
<feature type="transmembrane region" description="Helical" evidence="6">
    <location>
        <begin position="102"/>
        <end position="121"/>
    </location>
</feature>
<feature type="transmembrane region" description="Helical" evidence="6">
    <location>
        <begin position="259"/>
        <end position="280"/>
    </location>
</feature>
<keyword evidence="9" id="KW-1185">Reference proteome</keyword>
<dbReference type="PATRIC" id="fig|502682.8.peg.1408"/>
<name>A0A0G9MKW9_9SPHN</name>
<dbReference type="OrthoDB" id="9808135at2"/>
<evidence type="ECO:0000313" key="8">
    <source>
        <dbReference type="EMBL" id="KLE31335.1"/>
    </source>
</evidence>
<keyword evidence="6" id="KW-0915">Sodium</keyword>
<evidence type="ECO:0000313" key="9">
    <source>
        <dbReference type="Proteomes" id="UP000053070"/>
    </source>
</evidence>
<gene>
    <name evidence="6 8" type="primary">nhaA</name>
    <name evidence="8" type="ORF">AAW01_06915</name>
</gene>
<dbReference type="Pfam" id="PF06965">
    <property type="entry name" value="Na_H_antiport_1"/>
    <property type="match status" value="1"/>
</dbReference>
<keyword evidence="6" id="KW-0813">Transport</keyword>
<evidence type="ECO:0000256" key="2">
    <source>
        <dbReference type="ARBA" id="ARBA00022475"/>
    </source>
</evidence>
<keyword evidence="2 6" id="KW-1003">Cell membrane</keyword>
<proteinExistence type="inferred from homology"/>
<dbReference type="GO" id="GO:0005886">
    <property type="term" value="C:plasma membrane"/>
    <property type="evidence" value="ECO:0007669"/>
    <property type="project" value="UniProtKB-SubCell"/>
</dbReference>
<dbReference type="Gene3D" id="1.20.1530.10">
    <property type="entry name" value="Na+/H+ antiporter like domain"/>
    <property type="match status" value="1"/>
</dbReference>
<dbReference type="InterPro" id="IPR004670">
    <property type="entry name" value="NhaA"/>
</dbReference>
<keyword evidence="5 6" id="KW-0472">Membrane</keyword>
<dbReference type="NCBIfam" id="TIGR00773">
    <property type="entry name" value="NhaA"/>
    <property type="match status" value="1"/>
</dbReference>
<dbReference type="RefSeq" id="WP_047006687.1">
    <property type="nucleotide sequence ID" value="NZ_CP018097.1"/>
</dbReference>
<dbReference type="NCBIfam" id="NF007112">
    <property type="entry name" value="PRK09561.1"/>
    <property type="match status" value="1"/>
</dbReference>
<keyword evidence="3 6" id="KW-0812">Transmembrane</keyword>
<evidence type="ECO:0000256" key="1">
    <source>
        <dbReference type="ARBA" id="ARBA00004429"/>
    </source>
</evidence>
<evidence type="ECO:0000256" key="5">
    <source>
        <dbReference type="ARBA" id="ARBA00023136"/>
    </source>
</evidence>
<organism evidence="8 9">
    <name type="scientific">Aurantiacibacter gangjinensis</name>
    <dbReference type="NCBI Taxonomy" id="502682"/>
    <lineage>
        <taxon>Bacteria</taxon>
        <taxon>Pseudomonadati</taxon>
        <taxon>Pseudomonadota</taxon>
        <taxon>Alphaproteobacteria</taxon>
        <taxon>Sphingomonadales</taxon>
        <taxon>Erythrobacteraceae</taxon>
        <taxon>Aurantiacibacter</taxon>
    </lineage>
</organism>
<protein>
    <recommendedName>
        <fullName evidence="6">Na(+)/H(+) antiporter NhaA</fullName>
    </recommendedName>
    <alternativeName>
        <fullName evidence="6">Sodium/proton antiporter NhaA</fullName>
    </alternativeName>
</protein>
<dbReference type="PANTHER" id="PTHR30341:SF0">
    <property type="entry name" value="NA(+)_H(+) ANTIPORTER NHAA"/>
    <property type="match status" value="1"/>
</dbReference>
<dbReference type="Proteomes" id="UP000053070">
    <property type="component" value="Unassembled WGS sequence"/>
</dbReference>
<reference evidence="8 9" key="1">
    <citation type="submission" date="2015-04" db="EMBL/GenBank/DDBJ databases">
        <title>The draft genome sequence of Erythrobacr gangjinensis K7-2.</title>
        <authorList>
            <person name="Zhuang L."/>
            <person name="Liu Y."/>
            <person name="Shao Z."/>
        </authorList>
    </citation>
    <scope>NUCLEOTIDE SEQUENCE [LARGE SCALE GENOMIC DNA]</scope>
    <source>
        <strain evidence="8 9">K7-2</strain>
    </source>
</reference>
<dbReference type="GO" id="GO:0006885">
    <property type="term" value="P:regulation of pH"/>
    <property type="evidence" value="ECO:0007669"/>
    <property type="project" value="UniProtKB-UniRule"/>
</dbReference>
<comment type="catalytic activity">
    <reaction evidence="6">
        <text>Na(+)(in) + 2 H(+)(out) = Na(+)(out) + 2 H(+)(in)</text>
        <dbReference type="Rhea" id="RHEA:29251"/>
        <dbReference type="ChEBI" id="CHEBI:15378"/>
        <dbReference type="ChEBI" id="CHEBI:29101"/>
    </reaction>
</comment>
<dbReference type="STRING" id="502682.BMF35_a0379"/>
<accession>A0A0G9MKW9</accession>
<feature type="transmembrane region" description="Helical" evidence="6">
    <location>
        <begin position="292"/>
        <end position="316"/>
    </location>
</feature>
<sequence>MFSTTTRMLQDFLKKESAGGIILIAVAALALIVANSPLADDYFGVLGLPVVAGIGDAVINKSLLLWINDGLMAIFFFLVGLEVKREALIGQLNTWNKASLPLFAALGGFAIPALIFVGINLDYSENLNGWAIPAATDIAFALGVLALLGPRVPVALKALLLAIAVIDDIMAVSVIAIFYTEETSVTMLLWAAGTLAIMALFGRAKVASSVPYVVLGVVLWVFVLNSGVHATLAGVAAAMCVPIAAKGGERPLERMEHALHPYVAFLIIPIFGFANAGVSLTGVGVDTLLAPLPLGIALGLLIGKQVGIVGFAWLVVKTGMTSLPPQVTWRQIHALSLLAAIGFTMSLFIGNLAFEDAAMVDAVKIGVLAGSLVSAIAGYLMLRSALPKTAAEDRSDPEEEAEPARAS</sequence>
<keyword evidence="4 6" id="KW-1133">Transmembrane helix</keyword>
<feature type="transmembrane region" description="Helical" evidence="6">
    <location>
        <begin position="362"/>
        <end position="382"/>
    </location>
</feature>
<feature type="transmembrane region" description="Helical" evidence="6">
    <location>
        <begin position="63"/>
        <end position="81"/>
    </location>
</feature>
<dbReference type="EMBL" id="LBHC01000002">
    <property type="protein sequence ID" value="KLE31335.1"/>
    <property type="molecule type" value="Genomic_DNA"/>
</dbReference>
<keyword evidence="6" id="KW-0739">Sodium transport</keyword>
<feature type="transmembrane region" description="Helical" evidence="6">
    <location>
        <begin position="127"/>
        <end position="147"/>
    </location>
</feature>
<keyword evidence="6" id="KW-0406">Ion transport</keyword>
<dbReference type="HAMAP" id="MF_01844">
    <property type="entry name" value="NhaA"/>
    <property type="match status" value="1"/>
</dbReference>
<comment type="caution">
    <text evidence="8">The sequence shown here is derived from an EMBL/GenBank/DDBJ whole genome shotgun (WGS) entry which is preliminary data.</text>
</comment>
<dbReference type="GO" id="GO:0015385">
    <property type="term" value="F:sodium:proton antiporter activity"/>
    <property type="evidence" value="ECO:0007669"/>
    <property type="project" value="UniProtKB-UniRule"/>
</dbReference>
<comment type="subcellular location">
    <subcellularLocation>
        <location evidence="1">Cell inner membrane</location>
        <topology evidence="1">Multi-pass membrane protein</topology>
    </subcellularLocation>
    <subcellularLocation>
        <location evidence="6">Cell membrane</location>
        <topology evidence="6">Multi-pass membrane protein</topology>
    </subcellularLocation>
</comment>
<dbReference type="PANTHER" id="PTHR30341">
    <property type="entry name" value="SODIUM ION/PROTON ANTIPORTER NHAA-RELATED"/>
    <property type="match status" value="1"/>
</dbReference>
<comment type="function">
    <text evidence="6">Na(+)/H(+) antiporter that extrudes sodium in exchange for external protons.</text>
</comment>